<dbReference type="Proteomes" id="UP000238479">
    <property type="component" value="Chromosome 7"/>
</dbReference>
<evidence type="ECO:0000313" key="1">
    <source>
        <dbReference type="EMBL" id="PRQ17038.1"/>
    </source>
</evidence>
<dbReference type="Gramene" id="PRQ17038">
    <property type="protein sequence ID" value="PRQ17038"/>
    <property type="gene ID" value="RchiOBHm_Chr7g0190731"/>
</dbReference>
<accession>A0A2P6P532</accession>
<sequence>MVDEQKEPPDLELVAADFLKEGLPTGMGAFLQDSSKSKPSYMVWGERIRKRWPTQPKD</sequence>
<organism evidence="1 2">
    <name type="scientific">Rosa chinensis</name>
    <name type="common">China rose</name>
    <dbReference type="NCBI Taxonomy" id="74649"/>
    <lineage>
        <taxon>Eukaryota</taxon>
        <taxon>Viridiplantae</taxon>
        <taxon>Streptophyta</taxon>
        <taxon>Embryophyta</taxon>
        <taxon>Tracheophyta</taxon>
        <taxon>Spermatophyta</taxon>
        <taxon>Magnoliopsida</taxon>
        <taxon>eudicotyledons</taxon>
        <taxon>Gunneridae</taxon>
        <taxon>Pentapetalae</taxon>
        <taxon>rosids</taxon>
        <taxon>fabids</taxon>
        <taxon>Rosales</taxon>
        <taxon>Rosaceae</taxon>
        <taxon>Rosoideae</taxon>
        <taxon>Rosoideae incertae sedis</taxon>
        <taxon>Rosa</taxon>
    </lineage>
</organism>
<dbReference type="AlphaFoldDB" id="A0A2P6P532"/>
<reference evidence="1 2" key="1">
    <citation type="journal article" date="2018" name="Nat. Genet.">
        <title>The Rosa genome provides new insights in the design of modern roses.</title>
        <authorList>
            <person name="Bendahmane M."/>
        </authorList>
    </citation>
    <scope>NUCLEOTIDE SEQUENCE [LARGE SCALE GENOMIC DNA]</scope>
    <source>
        <strain evidence="2">cv. Old Blush</strain>
    </source>
</reference>
<gene>
    <name evidence="1" type="ORF">RchiOBHm_Chr7g0190731</name>
</gene>
<proteinExistence type="predicted"/>
<keyword evidence="2" id="KW-1185">Reference proteome</keyword>
<name>A0A2P6P532_ROSCH</name>
<evidence type="ECO:0000313" key="2">
    <source>
        <dbReference type="Proteomes" id="UP000238479"/>
    </source>
</evidence>
<protein>
    <submittedName>
        <fullName evidence="1">Uncharacterized protein</fullName>
    </submittedName>
</protein>
<comment type="caution">
    <text evidence="1">The sequence shown here is derived from an EMBL/GenBank/DDBJ whole genome shotgun (WGS) entry which is preliminary data.</text>
</comment>
<dbReference type="EMBL" id="PDCK01000045">
    <property type="protein sequence ID" value="PRQ17038.1"/>
    <property type="molecule type" value="Genomic_DNA"/>
</dbReference>